<gene>
    <name evidence="4" type="primary">Contig2761.g2962</name>
    <name evidence="4" type="ORF">STYLEM_19702</name>
</gene>
<dbReference type="InterPro" id="IPR004367">
    <property type="entry name" value="Cyclin_C-dom"/>
</dbReference>
<evidence type="ECO:0000313" key="5">
    <source>
        <dbReference type="Proteomes" id="UP000039865"/>
    </source>
</evidence>
<organism evidence="4 5">
    <name type="scientific">Stylonychia lemnae</name>
    <name type="common">Ciliate</name>
    <dbReference type="NCBI Taxonomy" id="5949"/>
    <lineage>
        <taxon>Eukaryota</taxon>
        <taxon>Sar</taxon>
        <taxon>Alveolata</taxon>
        <taxon>Ciliophora</taxon>
        <taxon>Intramacronucleata</taxon>
        <taxon>Spirotrichea</taxon>
        <taxon>Stichotrichia</taxon>
        <taxon>Sporadotrichida</taxon>
        <taxon>Oxytrichidae</taxon>
        <taxon>Stylonychinae</taxon>
        <taxon>Stylonychia</taxon>
    </lineage>
</organism>
<dbReference type="OrthoDB" id="285802at2759"/>
<dbReference type="EMBL" id="CCKQ01018586">
    <property type="protein sequence ID" value="CDW90558.1"/>
    <property type="molecule type" value="Genomic_DNA"/>
</dbReference>
<dbReference type="InterPro" id="IPR036915">
    <property type="entry name" value="Cyclin-like_sf"/>
</dbReference>
<dbReference type="Pfam" id="PF02984">
    <property type="entry name" value="Cyclin_C"/>
    <property type="match status" value="1"/>
</dbReference>
<dbReference type="Pfam" id="PF00134">
    <property type="entry name" value="Cyclin_N"/>
    <property type="match status" value="1"/>
</dbReference>
<dbReference type="CDD" id="cd20529">
    <property type="entry name" value="CYCLIN_CCNJ-like_rpt2"/>
    <property type="match status" value="1"/>
</dbReference>
<dbReference type="PANTHER" id="PTHR10177">
    <property type="entry name" value="CYCLINS"/>
    <property type="match status" value="1"/>
</dbReference>
<keyword evidence="5" id="KW-1185">Reference proteome</keyword>
<feature type="domain" description="Cyclin-like" evidence="3">
    <location>
        <begin position="100"/>
        <end position="196"/>
    </location>
</feature>
<evidence type="ECO:0000256" key="2">
    <source>
        <dbReference type="RuleBase" id="RU000383"/>
    </source>
</evidence>
<dbReference type="SUPFAM" id="SSF47954">
    <property type="entry name" value="Cyclin-like"/>
    <property type="match status" value="2"/>
</dbReference>
<accession>A0A078BAH5</accession>
<evidence type="ECO:0000259" key="3">
    <source>
        <dbReference type="SMART" id="SM00385"/>
    </source>
</evidence>
<reference evidence="4 5" key="1">
    <citation type="submission" date="2014-06" db="EMBL/GenBank/DDBJ databases">
        <authorList>
            <person name="Swart Estienne"/>
        </authorList>
    </citation>
    <scope>NUCLEOTIDE SEQUENCE [LARGE SCALE GENOMIC DNA]</scope>
    <source>
        <strain evidence="4 5">130c</strain>
    </source>
</reference>
<proteinExistence type="inferred from homology"/>
<dbReference type="AlphaFoldDB" id="A0A078BAH5"/>
<dbReference type="InterPro" id="IPR006671">
    <property type="entry name" value="Cyclin_N"/>
</dbReference>
<name>A0A078BAH5_STYLE</name>
<protein>
    <submittedName>
        <fullName evidence="4">N-terminal domain containing protein</fullName>
    </submittedName>
</protein>
<dbReference type="InParanoid" id="A0A078BAH5"/>
<keyword evidence="1 2" id="KW-0195">Cyclin</keyword>
<dbReference type="Proteomes" id="UP000039865">
    <property type="component" value="Unassembled WGS sequence"/>
</dbReference>
<evidence type="ECO:0000313" key="4">
    <source>
        <dbReference type="EMBL" id="CDW90558.1"/>
    </source>
</evidence>
<dbReference type="InterPro" id="IPR013763">
    <property type="entry name" value="Cyclin-like_dom"/>
</dbReference>
<comment type="similarity">
    <text evidence="2">Belongs to the cyclin family.</text>
</comment>
<sequence length="1081" mass="123359">MAAVLVSNTNFKTVVKSCPHEKIIKYKNFQHCSDCGLLLQLKEQEQITVLRQDDLKHDADVSPAELLQTLIQDEQFFTHVKYNESQIHPDIINYKKVLIDWLFEIGQRFYQSNLTIHIAIAYLERAYQNGLNRTKDNKLKTDNQLRVLAVTCLLLASKYDELDDRIPFINDMSKILKKIASINHADVLKLETEVLFSLNWDLIVITPLHFVYSITSQGCVFEQSDNVQLKIQNKNKLKTESSLQIREKRPINSKTLQNLRKYAEFFADLSTHLYELKKYKCSQVGLACVVCARKMVNIIPVWNQNLKDMTTLDYKEIEKPFKILFTFYKQCFTKGSPSSAKENQISQIQVNQSSQNINQISAIALTLDLSQNHSSSKSTDVFDEKTLQALTQRRQTSKVASNPIKVNLMEFPQQLGIKTTRQSDINGKDKSKINLMSVNKTLANGLIQQPKLKCNSSKNLINVKKNPSQHEILLSQPQEYQMVKQKAVSKKTQDKMALSSAYSTASNIANLNNIQQNNSKNISRSQDPILKQKLAIQNSQKSFSSNHQAFLFNPKNEYFGMQVPTENPSKLKVTISQSISPGKQQVNNDIKSEIVFHSSNNNSKGVGAISTILKPLTQQFTQHIIQPWEVTMYQNLNKSNGILEYSKWFQQYQLDNEFLSAQLIALQKIELAKEQQFLIEQQFKLSFVYYYSNEYLVSQSQNVIIFKDKTESSTELNSCREVKKVNTDNTKEMIIMMQNKLEMSKKSKSVESLMNMQGLNQRKAIINQIASKMVKGRDFSQKNKQILKKKLQNAANPLCNETSILASADFTYQSSNQSQRVQPNNNQTQCNFGLNNSNTFNLQNTSNSQSQIMQVSKQTIKNSQKKKPKVPILNTQAIDATKKRILSILNTKLTKKLVQPQIAQLQMSLNKCNSSTYLGTSQLNQSSMFSLKTHSARDNSSFPTHQLQIQNSSTNNLTAQCTARQSLAATSNKTNIIEMQSSNKLIQSQNAQQLQANQLQSQQVQVNNKAKFEKRLSMQRMNQNHTIQCGKGGPISQCPSTSYLYVVDEEEKIQSITNSIYSLQKQKTIQCKKQHQLQQNQ</sequence>
<evidence type="ECO:0000256" key="1">
    <source>
        <dbReference type="ARBA" id="ARBA00023127"/>
    </source>
</evidence>
<dbReference type="SMART" id="SM00385">
    <property type="entry name" value="CYCLIN"/>
    <property type="match status" value="1"/>
</dbReference>
<dbReference type="InterPro" id="IPR039361">
    <property type="entry name" value="Cyclin"/>
</dbReference>
<dbReference type="Gene3D" id="1.10.472.10">
    <property type="entry name" value="Cyclin-like"/>
    <property type="match status" value="2"/>
</dbReference>